<evidence type="ECO:0000313" key="2">
    <source>
        <dbReference type="EMBL" id="KAK4345291.1"/>
    </source>
</evidence>
<evidence type="ECO:0000313" key="3">
    <source>
        <dbReference type="Proteomes" id="UP001291623"/>
    </source>
</evidence>
<reference evidence="2" key="1">
    <citation type="submission" date="2023-12" db="EMBL/GenBank/DDBJ databases">
        <title>Genome assembly of Anisodus tanguticus.</title>
        <authorList>
            <person name="Wang Y.-J."/>
        </authorList>
    </citation>
    <scope>NUCLEOTIDE SEQUENCE</scope>
    <source>
        <strain evidence="2">KB-2021</strain>
        <tissue evidence="2">Leaf</tissue>
    </source>
</reference>
<dbReference type="AlphaFoldDB" id="A0AAE1R5L4"/>
<accession>A0AAE1R5L4</accession>
<organism evidence="2 3">
    <name type="scientific">Anisodus tanguticus</name>
    <dbReference type="NCBI Taxonomy" id="243964"/>
    <lineage>
        <taxon>Eukaryota</taxon>
        <taxon>Viridiplantae</taxon>
        <taxon>Streptophyta</taxon>
        <taxon>Embryophyta</taxon>
        <taxon>Tracheophyta</taxon>
        <taxon>Spermatophyta</taxon>
        <taxon>Magnoliopsida</taxon>
        <taxon>eudicotyledons</taxon>
        <taxon>Gunneridae</taxon>
        <taxon>Pentapetalae</taxon>
        <taxon>asterids</taxon>
        <taxon>lamiids</taxon>
        <taxon>Solanales</taxon>
        <taxon>Solanaceae</taxon>
        <taxon>Solanoideae</taxon>
        <taxon>Hyoscyameae</taxon>
        <taxon>Anisodus</taxon>
    </lineage>
</organism>
<sequence>MDWVEHSPPHHRQSTPKSKQKDANQQEKGNQPITQVVMECLNRGLANHGKHPLDDNSSASPNSPKLLIPHYGGNEYSHDPGQPNNALLPRNISPKPLDGARVFLINTGMVPIHFESTNISDPSYITNNCSADES</sequence>
<protein>
    <submittedName>
        <fullName evidence="2">Uncharacterized protein</fullName>
    </submittedName>
</protein>
<evidence type="ECO:0000256" key="1">
    <source>
        <dbReference type="SAM" id="MobiDB-lite"/>
    </source>
</evidence>
<dbReference type="Proteomes" id="UP001291623">
    <property type="component" value="Unassembled WGS sequence"/>
</dbReference>
<keyword evidence="3" id="KW-1185">Reference proteome</keyword>
<proteinExistence type="predicted"/>
<comment type="caution">
    <text evidence="2">The sequence shown here is derived from an EMBL/GenBank/DDBJ whole genome shotgun (WGS) entry which is preliminary data.</text>
</comment>
<feature type="region of interest" description="Disordered" evidence="1">
    <location>
        <begin position="1"/>
        <end position="93"/>
    </location>
</feature>
<name>A0AAE1R5L4_9SOLA</name>
<dbReference type="EMBL" id="JAVYJV010000019">
    <property type="protein sequence ID" value="KAK4345291.1"/>
    <property type="molecule type" value="Genomic_DNA"/>
</dbReference>
<gene>
    <name evidence="2" type="ORF">RND71_035467</name>
</gene>